<protein>
    <recommendedName>
        <fullName evidence="2">Trafficking protein particle complex subunit 11 domain-containing protein</fullName>
    </recommendedName>
</protein>
<dbReference type="Pfam" id="PF11817">
    <property type="entry name" value="Foie-gras_1"/>
    <property type="match status" value="1"/>
</dbReference>
<name>R7TTF4_CAPTE</name>
<dbReference type="AlphaFoldDB" id="R7TTF4"/>
<proteinExistence type="predicted"/>
<evidence type="ECO:0000256" key="1">
    <source>
        <dbReference type="SAM" id="Phobius"/>
    </source>
</evidence>
<sequence length="1165" mass="132473">MSWASEFPDVLLCRPTGLVVLTGLDTTYNAVHTAIWDSFCNNRRPDRVPLQFRVLGADHEYPKCKTKRTSYEWYMPRGVLKTGWMSKHLQQVPAVVVCFFDLDWDEVMWKERQMECATKVQIVRDSLSGRSTRVCVVLIQKNAPLPPGEDVVAAERAASLCSSCELSAKSLFVLPLTDHLLGYTIRLENAFYELSQSYYHTEARRVKSHKEFLNKTTHQLLYVRHQFKIAFFNELKQDSHTALKHYKQAYGHMLELRMHDTNILEVKTIGGYINYKICRLSFQHNSPLDAISQFRKHIDYFKSRAGNPELAFENCAWMSKQFQVFGDLFDEAIKLGLTAIQTQHPGFYYQQAASHATVRKQLVEALKKNDLHSPSPNPLELLDKLDFFGQRPWRQNHQSIDPPDALKERDGILALQVQELKVDHSWLIIPLLSNAMSQFKKYKSARMKRYLMVQMGFEYCHAKDYSKALTLLSRVTFDYRQERWWLLLTNILSTELKCSFLTAKVQDYVTTSLELIGQHTLNSIEDKTRIQMNLIRVMSGNRPEAEPDCAEECTEKARQLWKVALATSDPQIITIEMHNIVPFVECKTQFTQSSFTTNQEITIQVFLRTTCQFPIRFSKLSILLNKQHYHGKCMLNDGNGITNDNTIAEGGDLYLVPGVIKTHSFSFVPDQSDVGQTLEITSVALELGNEGSICAILLWPRGGGDAVATPLSQQQISHRFPVKPITDPTDWRSIQVQASTKLVSRPAQLEVTVAHCSPCLLQEVYQMTVNICNKEDTPIKGVEFDLRMKSGQSEDSKTHLSVALDCKSGAQDSKSCSLKINFGDIAVGESITRDIFLQCDDVGIRNFVAQVSYDIEQSVNTHAITCRCEKSLIVDIDVVKPFDVNLKMNSLLFAPVACIHSDEPFLIQAEMSCLSPWTIEILNTELNLSQSVRFTDDEVESQLKGLSVESDECVNECQCLVAYPTVSPSINLGSYVITWRRSSAGTTIPPVTTEVPLPVANIELVPVLVELLTPSCGYIQKVFPVTYEIHNRTPYSQELEFSMDNSDNFMFAGHKHVRILFKIASITIAMFLIYFFRFISECFRSQRSTCTTTLFRCSLVTWLFLGSMSTSSATLTAWMVRSRTCYPLTSSSARVEKKAAVEPPSSLFEIHFWSICILRFVFFCK</sequence>
<feature type="transmembrane region" description="Helical" evidence="1">
    <location>
        <begin position="1099"/>
        <end position="1120"/>
    </location>
</feature>
<dbReference type="PANTHER" id="PTHR14374:SF0">
    <property type="entry name" value="TRAFFICKING PROTEIN PARTICLE COMPLEX SUBUNIT 11"/>
    <property type="match status" value="1"/>
</dbReference>
<feature type="domain" description="Trafficking protein particle complex subunit 11" evidence="2">
    <location>
        <begin position="262"/>
        <end position="517"/>
    </location>
</feature>
<evidence type="ECO:0000313" key="5">
    <source>
        <dbReference type="Proteomes" id="UP000014760"/>
    </source>
</evidence>
<keyword evidence="1" id="KW-1133">Transmembrane helix</keyword>
<reference evidence="4" key="3">
    <citation type="submission" date="2015-06" db="UniProtKB">
        <authorList>
            <consortium name="EnsemblMetazoa"/>
        </authorList>
    </citation>
    <scope>IDENTIFICATION</scope>
</reference>
<dbReference type="STRING" id="283909.R7TTF4"/>
<dbReference type="EnsemblMetazoa" id="CapteT179073">
    <property type="protein sequence ID" value="CapteP179073"/>
    <property type="gene ID" value="CapteG179073"/>
</dbReference>
<feature type="transmembrane region" description="Helical" evidence="1">
    <location>
        <begin position="1059"/>
        <end position="1079"/>
    </location>
</feature>
<dbReference type="InterPro" id="IPR021773">
    <property type="entry name" value="TPC11"/>
</dbReference>
<keyword evidence="1" id="KW-0472">Membrane</keyword>
<evidence type="ECO:0000313" key="4">
    <source>
        <dbReference type="EnsemblMetazoa" id="CapteP179073"/>
    </source>
</evidence>
<dbReference type="PANTHER" id="PTHR14374">
    <property type="entry name" value="FOIE GRAS"/>
    <property type="match status" value="1"/>
</dbReference>
<dbReference type="EMBL" id="KB309465">
    <property type="protein sequence ID" value="ELT94290.1"/>
    <property type="molecule type" value="Genomic_DNA"/>
</dbReference>
<reference evidence="5" key="1">
    <citation type="submission" date="2012-12" db="EMBL/GenBank/DDBJ databases">
        <authorList>
            <person name="Hellsten U."/>
            <person name="Grimwood J."/>
            <person name="Chapman J.A."/>
            <person name="Shapiro H."/>
            <person name="Aerts A."/>
            <person name="Otillar R.P."/>
            <person name="Terry A.Y."/>
            <person name="Boore J.L."/>
            <person name="Simakov O."/>
            <person name="Marletaz F."/>
            <person name="Cho S.-J."/>
            <person name="Edsinger-Gonzales E."/>
            <person name="Havlak P."/>
            <person name="Kuo D.-H."/>
            <person name="Larsson T."/>
            <person name="Lv J."/>
            <person name="Arendt D."/>
            <person name="Savage R."/>
            <person name="Osoegawa K."/>
            <person name="de Jong P."/>
            <person name="Lindberg D.R."/>
            <person name="Seaver E.C."/>
            <person name="Weisblat D.A."/>
            <person name="Putnam N.H."/>
            <person name="Grigoriev I.V."/>
            <person name="Rokhsar D.S."/>
        </authorList>
    </citation>
    <scope>NUCLEOTIDE SEQUENCE</scope>
    <source>
        <strain evidence="5">I ESC-2004</strain>
    </source>
</reference>
<dbReference type="OMA" id="CVEYYRD"/>
<reference evidence="3 5" key="2">
    <citation type="journal article" date="2013" name="Nature">
        <title>Insights into bilaterian evolution from three spiralian genomes.</title>
        <authorList>
            <person name="Simakov O."/>
            <person name="Marletaz F."/>
            <person name="Cho S.J."/>
            <person name="Edsinger-Gonzales E."/>
            <person name="Havlak P."/>
            <person name="Hellsten U."/>
            <person name="Kuo D.H."/>
            <person name="Larsson T."/>
            <person name="Lv J."/>
            <person name="Arendt D."/>
            <person name="Savage R."/>
            <person name="Osoegawa K."/>
            <person name="de Jong P."/>
            <person name="Grimwood J."/>
            <person name="Chapman J.A."/>
            <person name="Shapiro H."/>
            <person name="Aerts A."/>
            <person name="Otillar R.P."/>
            <person name="Terry A.Y."/>
            <person name="Boore J.L."/>
            <person name="Grigoriev I.V."/>
            <person name="Lindberg D.R."/>
            <person name="Seaver E.C."/>
            <person name="Weisblat D.A."/>
            <person name="Putnam N.H."/>
            <person name="Rokhsar D.S."/>
        </authorList>
    </citation>
    <scope>NUCLEOTIDE SEQUENCE</scope>
    <source>
        <strain evidence="3 5">I ESC-2004</strain>
    </source>
</reference>
<evidence type="ECO:0000313" key="3">
    <source>
        <dbReference type="EMBL" id="ELT94290.1"/>
    </source>
</evidence>
<accession>R7TTF4</accession>
<organism evidence="3">
    <name type="scientific">Capitella teleta</name>
    <name type="common">Polychaete worm</name>
    <dbReference type="NCBI Taxonomy" id="283909"/>
    <lineage>
        <taxon>Eukaryota</taxon>
        <taxon>Metazoa</taxon>
        <taxon>Spiralia</taxon>
        <taxon>Lophotrochozoa</taxon>
        <taxon>Annelida</taxon>
        <taxon>Polychaeta</taxon>
        <taxon>Sedentaria</taxon>
        <taxon>Scolecida</taxon>
        <taxon>Capitellidae</taxon>
        <taxon>Capitella</taxon>
    </lineage>
</organism>
<dbReference type="OrthoDB" id="6278596at2759"/>
<dbReference type="EMBL" id="AMQN01012347">
    <property type="status" value="NOT_ANNOTATED_CDS"/>
    <property type="molecule type" value="Genomic_DNA"/>
</dbReference>
<keyword evidence="1" id="KW-0812">Transmembrane</keyword>
<evidence type="ECO:0000259" key="2">
    <source>
        <dbReference type="Pfam" id="PF11817"/>
    </source>
</evidence>
<dbReference type="Proteomes" id="UP000014760">
    <property type="component" value="Unassembled WGS sequence"/>
</dbReference>
<dbReference type="HOGENOM" id="CLU_003649_0_0_1"/>
<keyword evidence="5" id="KW-1185">Reference proteome</keyword>
<gene>
    <name evidence="3" type="ORF">CAPTEDRAFT_179073</name>
</gene>